<keyword evidence="2" id="KW-1185">Reference proteome</keyword>
<dbReference type="InterPro" id="IPR014825">
    <property type="entry name" value="DNA_alkylation"/>
</dbReference>
<comment type="caution">
    <text evidence="1">The sequence shown here is derived from an EMBL/GenBank/DDBJ whole genome shotgun (WGS) entry which is preliminary data.</text>
</comment>
<sequence length="203" mass="23635">MDQELKQKINTIKQSFRLYMNGPASQSMREKGVNYKLNWGVSFADLKRQALEYGKDRALAIELWKENIRECRILATLIMPAEEFPQEIAEIWMEQVDTPELANLYAFNLLQETKYAPVLAFQWIAYGKPLYEICAYTLLGHLFQKRMTPNERGINEFLDQAAVALRSENSLVRHAVYNCVVKFEEMDDAYRLLARKTLGDILD</sequence>
<dbReference type="PANTHER" id="PTHR41291:SF1">
    <property type="entry name" value="DNA ALKYLATION REPAIR PROTEIN"/>
    <property type="match status" value="1"/>
</dbReference>
<dbReference type="Pfam" id="PF08713">
    <property type="entry name" value="DNA_alkylation"/>
    <property type="match status" value="1"/>
</dbReference>
<dbReference type="SUPFAM" id="SSF48371">
    <property type="entry name" value="ARM repeat"/>
    <property type="match status" value="1"/>
</dbReference>
<dbReference type="PANTHER" id="PTHR41291">
    <property type="entry name" value="DNA ALKYLATION REPAIR PROTEIN"/>
    <property type="match status" value="1"/>
</dbReference>
<proteinExistence type="predicted"/>
<dbReference type="RefSeq" id="WP_107582456.1">
    <property type="nucleotide sequence ID" value="NZ_JAERMS010000002.1"/>
</dbReference>
<gene>
    <name evidence="1" type="ORF">JHU38_01480</name>
</gene>
<dbReference type="Proteomes" id="UP000664265">
    <property type="component" value="Unassembled WGS sequence"/>
</dbReference>
<dbReference type="InterPro" id="IPR016024">
    <property type="entry name" value="ARM-type_fold"/>
</dbReference>
<protein>
    <submittedName>
        <fullName evidence="1">DNA alkylation repair protein</fullName>
    </submittedName>
</protein>
<organism evidence="1 2">
    <name type="scientific">Prevotella illustrans</name>
    <dbReference type="NCBI Taxonomy" id="2800387"/>
    <lineage>
        <taxon>Bacteria</taxon>
        <taxon>Pseudomonadati</taxon>
        <taxon>Bacteroidota</taxon>
        <taxon>Bacteroidia</taxon>
        <taxon>Bacteroidales</taxon>
        <taxon>Prevotellaceae</taxon>
        <taxon>Prevotella</taxon>
    </lineage>
</organism>
<reference evidence="1 2" key="1">
    <citation type="submission" date="2021-01" db="EMBL/GenBank/DDBJ databases">
        <title>Prevotella A2931 sp. nov.</title>
        <authorList>
            <person name="Buhl M."/>
            <person name="Oberhettinger P."/>
        </authorList>
    </citation>
    <scope>NUCLEOTIDE SEQUENCE [LARGE SCALE GENOMIC DNA]</scope>
    <source>
        <strain evidence="1 2">A2931</strain>
    </source>
</reference>
<dbReference type="EMBL" id="JAERMS010000002">
    <property type="protein sequence ID" value="MBO1362466.1"/>
    <property type="molecule type" value="Genomic_DNA"/>
</dbReference>
<accession>A0ABS3M2V4</accession>
<evidence type="ECO:0000313" key="2">
    <source>
        <dbReference type="Proteomes" id="UP000664265"/>
    </source>
</evidence>
<evidence type="ECO:0000313" key="1">
    <source>
        <dbReference type="EMBL" id="MBO1362466.1"/>
    </source>
</evidence>
<name>A0ABS3M2V4_9BACT</name>